<dbReference type="InterPro" id="IPR049191">
    <property type="entry name" value="SutA_RBD"/>
</dbReference>
<reference evidence="3 4" key="1">
    <citation type="submission" date="2016-11" db="EMBL/GenBank/DDBJ databases">
        <title>Trade-off between light-utilization and light-protection in marine flavobacteria.</title>
        <authorList>
            <person name="Kumagai Y."/>
        </authorList>
    </citation>
    <scope>NUCLEOTIDE SEQUENCE [LARGE SCALE GENOMIC DNA]</scope>
    <source>
        <strain evidence="3 4">NBRC 107125</strain>
    </source>
</reference>
<organism evidence="3 4">
    <name type="scientific">Oceanicoccus sagamiensis</name>
    <dbReference type="NCBI Taxonomy" id="716816"/>
    <lineage>
        <taxon>Bacteria</taxon>
        <taxon>Pseudomonadati</taxon>
        <taxon>Pseudomonadota</taxon>
        <taxon>Gammaproteobacteria</taxon>
        <taxon>Cellvibrionales</taxon>
        <taxon>Spongiibacteraceae</taxon>
        <taxon>Oceanicoccus</taxon>
    </lineage>
</organism>
<dbReference type="KEGG" id="osg:BST96_08405"/>
<dbReference type="Pfam" id="PF20661">
    <property type="entry name" value="SutA-RBD"/>
    <property type="match status" value="1"/>
</dbReference>
<evidence type="ECO:0000313" key="3">
    <source>
        <dbReference type="EMBL" id="ARN76342.1"/>
    </source>
</evidence>
<feature type="compositionally biased region" description="Basic and acidic residues" evidence="1">
    <location>
        <begin position="1"/>
        <end position="10"/>
    </location>
</feature>
<dbReference type="Proteomes" id="UP000193450">
    <property type="component" value="Chromosome"/>
</dbReference>
<protein>
    <recommendedName>
        <fullName evidence="2">Transcriptional regulator SutA RNAP-binding domain-containing protein</fullName>
    </recommendedName>
</protein>
<sequence length="61" mass="6883">MGSREERADTRTIASRKRLHDQMSDDVEAFLARGGQISKIDPHVTADPPKRPVSHYGQRPI</sequence>
<dbReference type="EMBL" id="CP019343">
    <property type="protein sequence ID" value="ARN76342.1"/>
    <property type="molecule type" value="Genomic_DNA"/>
</dbReference>
<feature type="region of interest" description="Disordered" evidence="1">
    <location>
        <begin position="33"/>
        <end position="61"/>
    </location>
</feature>
<proteinExistence type="predicted"/>
<keyword evidence="4" id="KW-1185">Reference proteome</keyword>
<feature type="compositionally biased region" description="Basic and acidic residues" evidence="1">
    <location>
        <begin position="40"/>
        <end position="50"/>
    </location>
</feature>
<name>A0A1X9NJ02_9GAMM</name>
<feature type="region of interest" description="Disordered" evidence="1">
    <location>
        <begin position="1"/>
        <end position="20"/>
    </location>
</feature>
<dbReference type="OrthoDB" id="5741083at2"/>
<feature type="domain" description="Transcriptional regulator SutA RNAP-binding" evidence="2">
    <location>
        <begin position="14"/>
        <end position="48"/>
    </location>
</feature>
<evidence type="ECO:0000259" key="2">
    <source>
        <dbReference type="Pfam" id="PF20661"/>
    </source>
</evidence>
<evidence type="ECO:0000256" key="1">
    <source>
        <dbReference type="SAM" id="MobiDB-lite"/>
    </source>
</evidence>
<accession>A0A1X9NJ02</accession>
<dbReference type="STRING" id="716816.BST96_08405"/>
<gene>
    <name evidence="3" type="ORF">BST96_08405</name>
</gene>
<dbReference type="AlphaFoldDB" id="A0A1X9NJ02"/>
<evidence type="ECO:0000313" key="4">
    <source>
        <dbReference type="Proteomes" id="UP000193450"/>
    </source>
</evidence>